<protein>
    <submittedName>
        <fullName evidence="9">Carbon starvation protein A</fullName>
    </submittedName>
</protein>
<feature type="transmembrane region" description="Helical" evidence="7">
    <location>
        <begin position="419"/>
        <end position="439"/>
    </location>
</feature>
<evidence type="ECO:0000256" key="1">
    <source>
        <dbReference type="ARBA" id="ARBA00004651"/>
    </source>
</evidence>
<keyword evidence="3" id="KW-1003">Cell membrane</keyword>
<evidence type="ECO:0000256" key="2">
    <source>
        <dbReference type="ARBA" id="ARBA00007755"/>
    </source>
</evidence>
<feature type="domain" description="CstA N-terminal" evidence="8">
    <location>
        <begin position="347"/>
        <end position="489"/>
    </location>
</feature>
<dbReference type="PANTHER" id="PTHR30252">
    <property type="entry name" value="INNER MEMBRANE PEPTIDE TRANSPORTER"/>
    <property type="match status" value="1"/>
</dbReference>
<dbReference type="InterPro" id="IPR003706">
    <property type="entry name" value="CstA_N"/>
</dbReference>
<dbReference type="Proteomes" id="UP000886043">
    <property type="component" value="Unassembled WGS sequence"/>
</dbReference>
<feature type="transmembrane region" description="Helical" evidence="7">
    <location>
        <begin position="6"/>
        <end position="25"/>
    </location>
</feature>
<feature type="domain" description="CstA N-terminal" evidence="8">
    <location>
        <begin position="3"/>
        <end position="346"/>
    </location>
</feature>
<feature type="transmembrane region" description="Helical" evidence="7">
    <location>
        <begin position="160"/>
        <end position="179"/>
    </location>
</feature>
<dbReference type="EMBL" id="DRMH01000012">
    <property type="protein sequence ID" value="HFC96977.1"/>
    <property type="molecule type" value="Genomic_DNA"/>
</dbReference>
<feature type="transmembrane region" description="Helical" evidence="7">
    <location>
        <begin position="501"/>
        <end position="524"/>
    </location>
</feature>
<comment type="subcellular location">
    <subcellularLocation>
        <location evidence="1">Cell membrane</location>
        <topology evidence="1">Multi-pass membrane protein</topology>
    </subcellularLocation>
</comment>
<gene>
    <name evidence="9" type="ORF">ENJ40_00765</name>
</gene>
<sequence length="534" mass="57216">MSARALVLLAGVMFLAGFIFYGRLLSRWFGVDDRRPTPAHRLRDGLDFVPTSTPVLFGHHFASIAGAGPIVGPILAASYGWLGVFLWLVLGAVLAGGVHDMGSIMASLRHEGRSIGEILRQYLGPAAQKGFLLFAVATLILVVAAFDVIVAKTFVASPPVATASLGFLLLAVVFGILYYRVRLPLGGLTLLGILGLLFSIWAGFRWPLHLPETTWRLLLFAYIFVAAVFPVWLLLQPRDYLNAFLLYGLLLGAFCGLLLHPPRIELPAFTGFSNQLGPLFPILFVITSCGAISGFHSLVGSGTTARQVARESQARWVGYGAMLLEGLLGVISLCAVVGLSLADYQGLLHTRGPIATFATGVAGFFSALGIPSEKGRAFAALAVSAFALTSLDTATRVARFMLEELFSREGEHVSTPRSRVAFTLVAVGLSAALAFSGAWQKIWPLMGAANQLLAALALLALTVWLTVSGKPRGFTLLPALFMFAVTLTALGIIFHRNMRSGHLLLSVLALLLLGLTLFLLGVTLKRVPRLPERS</sequence>
<dbReference type="AlphaFoldDB" id="A0A7C3GCS3"/>
<comment type="caution">
    <text evidence="9">The sequence shown here is derived from an EMBL/GenBank/DDBJ whole genome shotgun (WGS) entry which is preliminary data.</text>
</comment>
<dbReference type="GO" id="GO:0005886">
    <property type="term" value="C:plasma membrane"/>
    <property type="evidence" value="ECO:0007669"/>
    <property type="project" value="UniProtKB-SubCell"/>
</dbReference>
<feature type="transmembrane region" description="Helical" evidence="7">
    <location>
        <begin position="79"/>
        <end position="98"/>
    </location>
</feature>
<feature type="transmembrane region" description="Helical" evidence="7">
    <location>
        <begin position="377"/>
        <end position="398"/>
    </location>
</feature>
<feature type="transmembrane region" description="Helical" evidence="7">
    <location>
        <begin position="445"/>
        <end position="467"/>
    </location>
</feature>
<feature type="transmembrane region" description="Helical" evidence="7">
    <location>
        <begin position="319"/>
        <end position="342"/>
    </location>
</feature>
<feature type="transmembrane region" description="Helical" evidence="7">
    <location>
        <begin position="216"/>
        <end position="235"/>
    </location>
</feature>
<dbReference type="PANTHER" id="PTHR30252:SF0">
    <property type="entry name" value="PEPTIDE TRANSPORTER CSTA"/>
    <property type="match status" value="1"/>
</dbReference>
<feature type="transmembrane region" description="Helical" evidence="7">
    <location>
        <begin position="131"/>
        <end position="151"/>
    </location>
</feature>
<evidence type="ECO:0000313" key="9">
    <source>
        <dbReference type="EMBL" id="HFC96977.1"/>
    </source>
</evidence>
<evidence type="ECO:0000256" key="5">
    <source>
        <dbReference type="ARBA" id="ARBA00022989"/>
    </source>
</evidence>
<feature type="transmembrane region" description="Helical" evidence="7">
    <location>
        <begin position="279"/>
        <end position="299"/>
    </location>
</feature>
<comment type="similarity">
    <text evidence="2">Belongs to the peptide transporter carbon starvation (CstA) (TC 2.A.114) family.</text>
</comment>
<dbReference type="GO" id="GO:0009267">
    <property type="term" value="P:cellular response to starvation"/>
    <property type="evidence" value="ECO:0007669"/>
    <property type="project" value="InterPro"/>
</dbReference>
<organism evidence="9">
    <name type="scientific">Thermosulfurimonas dismutans</name>
    <dbReference type="NCBI Taxonomy" id="999894"/>
    <lineage>
        <taxon>Bacteria</taxon>
        <taxon>Pseudomonadati</taxon>
        <taxon>Thermodesulfobacteriota</taxon>
        <taxon>Thermodesulfobacteria</taxon>
        <taxon>Thermodesulfobacteriales</taxon>
        <taxon>Thermodesulfobacteriaceae</taxon>
        <taxon>Thermosulfurimonas</taxon>
    </lineage>
</organism>
<keyword evidence="5 7" id="KW-1133">Transmembrane helix</keyword>
<keyword evidence="4 7" id="KW-0812">Transmembrane</keyword>
<feature type="transmembrane region" description="Helical" evidence="7">
    <location>
        <begin position="474"/>
        <end position="495"/>
    </location>
</feature>
<evidence type="ECO:0000259" key="8">
    <source>
        <dbReference type="Pfam" id="PF02554"/>
    </source>
</evidence>
<evidence type="ECO:0000256" key="4">
    <source>
        <dbReference type="ARBA" id="ARBA00022692"/>
    </source>
</evidence>
<dbReference type="InterPro" id="IPR051605">
    <property type="entry name" value="CstA"/>
</dbReference>
<keyword evidence="6 7" id="KW-0472">Membrane</keyword>
<feature type="transmembrane region" description="Helical" evidence="7">
    <location>
        <begin position="354"/>
        <end position="371"/>
    </location>
</feature>
<proteinExistence type="inferred from homology"/>
<evidence type="ECO:0000256" key="3">
    <source>
        <dbReference type="ARBA" id="ARBA00022475"/>
    </source>
</evidence>
<evidence type="ECO:0000256" key="7">
    <source>
        <dbReference type="SAM" id="Phobius"/>
    </source>
</evidence>
<dbReference type="Pfam" id="PF02554">
    <property type="entry name" value="CstA"/>
    <property type="match status" value="2"/>
</dbReference>
<reference evidence="9" key="1">
    <citation type="journal article" date="2020" name="mSystems">
        <title>Genome- and Community-Level Interaction Insights into Carbon Utilization and Element Cycling Functions of Hydrothermarchaeota in Hydrothermal Sediment.</title>
        <authorList>
            <person name="Zhou Z."/>
            <person name="Liu Y."/>
            <person name="Xu W."/>
            <person name="Pan J."/>
            <person name="Luo Z.H."/>
            <person name="Li M."/>
        </authorList>
    </citation>
    <scope>NUCLEOTIDE SEQUENCE [LARGE SCALE GENOMIC DNA]</scope>
    <source>
        <strain evidence="9">HyVt-483</strain>
    </source>
</reference>
<feature type="transmembrane region" description="Helical" evidence="7">
    <location>
        <begin position="185"/>
        <end position="204"/>
    </location>
</feature>
<feature type="transmembrane region" description="Helical" evidence="7">
    <location>
        <begin position="241"/>
        <end position="259"/>
    </location>
</feature>
<accession>A0A7C3GCS3</accession>
<name>A0A7C3GCS3_9BACT</name>
<evidence type="ECO:0000256" key="6">
    <source>
        <dbReference type="ARBA" id="ARBA00023136"/>
    </source>
</evidence>